<dbReference type="InterPro" id="IPR049516">
    <property type="entry name" value="FAD-depend_C"/>
</dbReference>
<feature type="domain" description="FAD-dependent protein C-terminal" evidence="3">
    <location>
        <begin position="284"/>
        <end position="479"/>
    </location>
</feature>
<organism evidence="4 5">
    <name type="scientific">Methylomicrobium album BG8</name>
    <dbReference type="NCBI Taxonomy" id="686340"/>
    <lineage>
        <taxon>Bacteria</taxon>
        <taxon>Pseudomonadati</taxon>
        <taxon>Pseudomonadota</taxon>
        <taxon>Gammaproteobacteria</taxon>
        <taxon>Methylococcales</taxon>
        <taxon>Methylococcaceae</taxon>
        <taxon>Methylomicrobium</taxon>
    </lineage>
</organism>
<reference evidence="4 5" key="1">
    <citation type="journal article" date="2013" name="Genome Announc.">
        <title>Genome Sequence of the Obligate Gammaproteobacterial Methanotroph Methylomicrobium album Strain BG8.</title>
        <authorList>
            <person name="Kits K.D."/>
            <person name="Kalyuzhnaya M.G."/>
            <person name="Klotz M.G."/>
            <person name="Jetten M.S."/>
            <person name="Op den Camp H.J."/>
            <person name="Vuilleumier S."/>
            <person name="Bringel F."/>
            <person name="Dispirito A.A."/>
            <person name="Murrell J.C."/>
            <person name="Bruce D."/>
            <person name="Cheng J.F."/>
            <person name="Copeland A."/>
            <person name="Goodwin L."/>
            <person name="Hauser L."/>
            <person name="Lajus A."/>
            <person name="Land M.L."/>
            <person name="Lapidus A."/>
            <person name="Lucas S."/>
            <person name="Medigue C."/>
            <person name="Pitluck S."/>
            <person name="Woyke T."/>
            <person name="Zeytun A."/>
            <person name="Stein L.Y."/>
        </authorList>
    </citation>
    <scope>NUCLEOTIDE SEQUENCE [LARGE SCALE GENOMIC DNA]</scope>
    <source>
        <strain evidence="4 5">BG8</strain>
    </source>
</reference>
<dbReference type="Pfam" id="PF21688">
    <property type="entry name" value="FAD-depend_C"/>
    <property type="match status" value="1"/>
</dbReference>
<dbReference type="eggNOG" id="COG2509">
    <property type="taxonomic scope" value="Bacteria"/>
</dbReference>
<accession>H8GNH8</accession>
<dbReference type="Gene3D" id="3.30.70.2700">
    <property type="match status" value="1"/>
</dbReference>
<evidence type="ECO:0000259" key="2">
    <source>
        <dbReference type="Pfam" id="PF01266"/>
    </source>
</evidence>
<dbReference type="PANTHER" id="PTHR42842">
    <property type="entry name" value="FAD/NAD(P)-BINDING OXIDOREDUCTASE"/>
    <property type="match status" value="1"/>
</dbReference>
<evidence type="ECO:0000313" key="4">
    <source>
        <dbReference type="EMBL" id="EIC29571.1"/>
    </source>
</evidence>
<dbReference type="InterPro" id="IPR006076">
    <property type="entry name" value="FAD-dep_OxRdtase"/>
</dbReference>
<sequence length="535" mass="58274">MLRITELKLPLDHSENQLKSAIIQRLGINAGQLKSHSIFRRGYDARKRDSITLIYTLDVELENEAVVLARFRDDPHIAPTPDTRYHPVAQAPQNLATRPVVIGFGPCGLFAGLLLAEMGFRPIILERGKPVRERTKDTFGLWRQREFNPESNVQFGEGGAGTFSDGKLHTQIKDPHHRGRKVLTEFVKAGAPTEILYLSKPHIGTFRLVSMIEEMRGTIEALGGEIRFQSRVEDILIENGAVRGVALANGETIDADHIVIAAGHSARDTFKMLYERGVYIEPKPFSIGFRIEHPQSLIDRCRFGSYAGHPLLGAADYKLVHHCKNGRSVYSFCMCPGGTVVAATSEPGQVVTNGMSQYSRNERNANSGIVVGITPDDYPGYPLAGIDLQRELEKRAFELGGGTYDAPGQLVGDFLAGRPSTGFGSVQPSYTPGVHLGDLSKALPAYAIEAIREALPAFDRKIPGFAMQDAVLTGVETRTSSPIRIKRNGDYQSLNTRGLYPAGEGAGYAGGIMSAAIDGIKAAEAVALNIIGKRK</sequence>
<evidence type="ECO:0000256" key="1">
    <source>
        <dbReference type="ARBA" id="ARBA00023002"/>
    </source>
</evidence>
<dbReference type="InterPro" id="IPR028348">
    <property type="entry name" value="FAD-binding_protein"/>
</dbReference>
<keyword evidence="5" id="KW-1185">Reference proteome</keyword>
<dbReference type="EMBL" id="CM001475">
    <property type="protein sequence ID" value="EIC29571.1"/>
    <property type="molecule type" value="Genomic_DNA"/>
</dbReference>
<dbReference type="AlphaFoldDB" id="H8GNH8"/>
<evidence type="ECO:0000313" key="5">
    <source>
        <dbReference type="Proteomes" id="UP000005090"/>
    </source>
</evidence>
<dbReference type="Proteomes" id="UP000005090">
    <property type="component" value="Chromosome"/>
</dbReference>
<dbReference type="HOGENOM" id="CLU_028644_3_0_6"/>
<dbReference type="RefSeq" id="WP_005371526.1">
    <property type="nucleotide sequence ID" value="NZ_CM001475.1"/>
</dbReference>
<feature type="domain" description="FAD dependent oxidoreductase" evidence="2">
    <location>
        <begin position="211"/>
        <end position="278"/>
    </location>
</feature>
<evidence type="ECO:0000259" key="3">
    <source>
        <dbReference type="Pfam" id="PF21688"/>
    </source>
</evidence>
<dbReference type="Pfam" id="PF01266">
    <property type="entry name" value="DAO"/>
    <property type="match status" value="1"/>
</dbReference>
<name>H8GNH8_METAL</name>
<protein>
    <submittedName>
        <fullName evidence="4">FAD-dependent dehydrogenase</fullName>
    </submittedName>
</protein>
<dbReference type="PIRSF" id="PIRSF038984">
    <property type="entry name" value="FAD_binding_protein"/>
    <property type="match status" value="1"/>
</dbReference>
<proteinExistence type="predicted"/>
<dbReference type="GO" id="GO:0016491">
    <property type="term" value="F:oxidoreductase activity"/>
    <property type="evidence" value="ECO:0007669"/>
    <property type="project" value="UniProtKB-KW"/>
</dbReference>
<dbReference type="Gene3D" id="3.50.50.60">
    <property type="entry name" value="FAD/NAD(P)-binding domain"/>
    <property type="match status" value="2"/>
</dbReference>
<dbReference type="SUPFAM" id="SSF51905">
    <property type="entry name" value="FAD/NAD(P)-binding domain"/>
    <property type="match status" value="1"/>
</dbReference>
<keyword evidence="1" id="KW-0560">Oxidoreductase</keyword>
<gene>
    <name evidence="4" type="ORF">Metal_1804</name>
</gene>
<dbReference type="PANTHER" id="PTHR42842:SF3">
    <property type="entry name" value="FAD_NAD(P)-BINDING OXIDOREDUCTASE FAMILY PROTEIN"/>
    <property type="match status" value="1"/>
</dbReference>
<dbReference type="InterPro" id="IPR036188">
    <property type="entry name" value="FAD/NAD-bd_sf"/>
</dbReference>